<organism evidence="2">
    <name type="scientific">Guillardia theta</name>
    <name type="common">Cryptophyte</name>
    <name type="synonym">Cryptomonas phi</name>
    <dbReference type="NCBI Taxonomy" id="55529"/>
    <lineage>
        <taxon>Eukaryota</taxon>
        <taxon>Cryptophyceae</taxon>
        <taxon>Pyrenomonadales</taxon>
        <taxon>Geminigeraceae</taxon>
        <taxon>Guillardia</taxon>
    </lineage>
</organism>
<sequence>MNHQSSTEQVSAVDEWWNATLPKKSSKQDLFLWKKDDGFIPAEHEKLVKNYGGKAVPKGYRTLFDEPPPDSAPKQKVSKKFIRIDEDPNQDSEPTTAIEDGTHSLTDLPTFGEFISDYKEHERLQRGRTNEVVGTKRCRPRAAEDPAKALAWSSSVKLIPSRLKAPDVSTKCKAIAMLADATEEILEEELIEVHADCSLSSDAEAAD</sequence>
<reference evidence="2" key="1">
    <citation type="submission" date="2021-01" db="EMBL/GenBank/DDBJ databases">
        <authorList>
            <person name="Corre E."/>
            <person name="Pelletier E."/>
            <person name="Niang G."/>
            <person name="Scheremetjew M."/>
            <person name="Finn R."/>
            <person name="Kale V."/>
            <person name="Holt S."/>
            <person name="Cochrane G."/>
            <person name="Meng A."/>
            <person name="Brown T."/>
            <person name="Cohen L."/>
        </authorList>
    </citation>
    <scope>NUCLEOTIDE SEQUENCE</scope>
    <source>
        <strain evidence="2">CCMP 2712</strain>
    </source>
</reference>
<gene>
    <name evidence="2" type="ORF">GTHE00462_LOCUS8879</name>
</gene>
<proteinExistence type="predicted"/>
<evidence type="ECO:0000256" key="1">
    <source>
        <dbReference type="SAM" id="MobiDB-lite"/>
    </source>
</evidence>
<feature type="region of interest" description="Disordered" evidence="1">
    <location>
        <begin position="83"/>
        <end position="103"/>
    </location>
</feature>
<dbReference type="EMBL" id="HBKN01011230">
    <property type="protein sequence ID" value="CAE2280247.1"/>
    <property type="molecule type" value="Transcribed_RNA"/>
</dbReference>
<protein>
    <submittedName>
        <fullName evidence="2">Uncharacterized protein</fullName>
    </submittedName>
</protein>
<evidence type="ECO:0000313" key="2">
    <source>
        <dbReference type="EMBL" id="CAE2280247.1"/>
    </source>
</evidence>
<accession>A0A7S4NCL0</accession>
<dbReference type="AlphaFoldDB" id="A0A7S4NCL0"/>
<name>A0A7S4NCL0_GUITH</name>